<name>A0A8J5K6P0_HOMAM</name>
<dbReference type="EMBL" id="JAHLQT010039062">
    <property type="protein sequence ID" value="KAG7156532.1"/>
    <property type="molecule type" value="Genomic_DNA"/>
</dbReference>
<sequence>MDKQRISTEYSCLNHNVENWLSHIEVSLPGSTAADLQKHTALVCILPTEVDTQVFEVISILLDNFAHLLTALKLLSRARQLPPPKSVWANLGRLDS</sequence>
<keyword evidence="3" id="KW-1185">Reference proteome</keyword>
<evidence type="ECO:0000313" key="2">
    <source>
        <dbReference type="EMBL" id="KAG7168693.1"/>
    </source>
</evidence>
<reference evidence="2" key="1">
    <citation type="journal article" date="2021" name="Sci. Adv.">
        <title>The American lobster genome reveals insights on longevity, neural, and immune adaptations.</title>
        <authorList>
            <person name="Polinski J.M."/>
            <person name="Zimin A.V."/>
            <person name="Clark K.F."/>
            <person name="Kohn A.B."/>
            <person name="Sadowski N."/>
            <person name="Timp W."/>
            <person name="Ptitsyn A."/>
            <person name="Khanna P."/>
            <person name="Romanova D.Y."/>
            <person name="Williams P."/>
            <person name="Greenwood S.J."/>
            <person name="Moroz L.L."/>
            <person name="Walt D.R."/>
            <person name="Bodnar A.G."/>
        </authorList>
    </citation>
    <scope>NUCLEOTIDE SEQUENCE</scope>
    <source>
        <strain evidence="2">GMGI-L3</strain>
    </source>
</reference>
<comment type="caution">
    <text evidence="2">The sequence shown here is derived from an EMBL/GenBank/DDBJ whole genome shotgun (WGS) entry which is preliminary data.</text>
</comment>
<dbReference type="EMBL" id="JAHLQT010019514">
    <property type="protein sequence ID" value="KAG7168693.1"/>
    <property type="molecule type" value="Genomic_DNA"/>
</dbReference>
<dbReference type="Proteomes" id="UP000747542">
    <property type="component" value="Unassembled WGS sequence"/>
</dbReference>
<dbReference type="AlphaFoldDB" id="A0A8J5K6P0"/>
<evidence type="ECO:0000313" key="1">
    <source>
        <dbReference type="EMBL" id="KAG7156532.1"/>
    </source>
</evidence>
<protein>
    <submittedName>
        <fullName evidence="2">Uncharacterized protein</fullName>
    </submittedName>
</protein>
<gene>
    <name evidence="1" type="ORF">Hamer_G006503</name>
    <name evidence="2" type="ORF">Hamer_G026743</name>
</gene>
<accession>A0A8J5K6P0</accession>
<evidence type="ECO:0000313" key="3">
    <source>
        <dbReference type="Proteomes" id="UP000747542"/>
    </source>
</evidence>
<organism evidence="2 3">
    <name type="scientific">Homarus americanus</name>
    <name type="common">American lobster</name>
    <dbReference type="NCBI Taxonomy" id="6706"/>
    <lineage>
        <taxon>Eukaryota</taxon>
        <taxon>Metazoa</taxon>
        <taxon>Ecdysozoa</taxon>
        <taxon>Arthropoda</taxon>
        <taxon>Crustacea</taxon>
        <taxon>Multicrustacea</taxon>
        <taxon>Malacostraca</taxon>
        <taxon>Eumalacostraca</taxon>
        <taxon>Eucarida</taxon>
        <taxon>Decapoda</taxon>
        <taxon>Pleocyemata</taxon>
        <taxon>Astacidea</taxon>
        <taxon>Nephropoidea</taxon>
        <taxon>Nephropidae</taxon>
        <taxon>Homarus</taxon>
    </lineage>
</organism>
<proteinExistence type="predicted"/>